<dbReference type="SMART" id="SM00181">
    <property type="entry name" value="EGF"/>
    <property type="match status" value="4"/>
</dbReference>
<comment type="subcellular location">
    <subcellularLocation>
        <location evidence="2">Cell membrane</location>
    </subcellularLocation>
    <subcellularLocation>
        <location evidence="1">Membrane</location>
        <topology evidence="1">Single-pass membrane protein</topology>
    </subcellularLocation>
</comment>
<dbReference type="InterPro" id="IPR056823">
    <property type="entry name" value="TEN-like_YD-shell"/>
</dbReference>
<feature type="non-terminal residue" evidence="14">
    <location>
        <position position="1"/>
    </location>
</feature>
<dbReference type="Proteomes" id="UP001432322">
    <property type="component" value="Unassembled WGS sequence"/>
</dbReference>
<dbReference type="PANTHER" id="PTHR11219">
    <property type="entry name" value="TENEURIN AND N-ACETYLGLUCOSAMINE-1-PHOSPHODIESTER ALPHA-N-ACETYLGLUCOSAMINIDASE"/>
    <property type="match status" value="1"/>
</dbReference>
<keyword evidence="8" id="KW-1133">Transmembrane helix</keyword>
<keyword evidence="6" id="KW-0812">Transmembrane</keyword>
<feature type="compositionally biased region" description="Basic and acidic residues" evidence="12">
    <location>
        <begin position="11"/>
        <end position="22"/>
    </location>
</feature>
<dbReference type="GO" id="GO:0005886">
    <property type="term" value="C:plasma membrane"/>
    <property type="evidence" value="ECO:0007669"/>
    <property type="project" value="UniProtKB-SubCell"/>
</dbReference>
<dbReference type="Gene3D" id="2.10.25.10">
    <property type="entry name" value="Laminin"/>
    <property type="match status" value="2"/>
</dbReference>
<feature type="compositionally biased region" description="Low complexity" evidence="12">
    <location>
        <begin position="881"/>
        <end position="898"/>
    </location>
</feature>
<name>A0AAV5VMN4_9BILA</name>
<dbReference type="Pfam" id="PF25024">
    <property type="entry name" value="EGF_TEN"/>
    <property type="match status" value="1"/>
</dbReference>
<keyword evidence="4" id="KW-1003">Cell membrane</keyword>
<keyword evidence="9" id="KW-0472">Membrane</keyword>
<evidence type="ECO:0000313" key="15">
    <source>
        <dbReference type="Proteomes" id="UP001432322"/>
    </source>
</evidence>
<feature type="disulfide bond" evidence="11">
    <location>
        <begin position="125"/>
        <end position="134"/>
    </location>
</feature>
<dbReference type="InterPro" id="IPR057627">
    <property type="entry name" value="FN-plug_TEN1-4"/>
</dbReference>
<dbReference type="GO" id="GO:0008045">
    <property type="term" value="P:motor neuron axon guidance"/>
    <property type="evidence" value="ECO:0007669"/>
    <property type="project" value="TreeGrafter"/>
</dbReference>
<dbReference type="InterPro" id="IPR056820">
    <property type="entry name" value="TEN_TTR-like"/>
</dbReference>
<protein>
    <recommendedName>
        <fullName evidence="13">EGF-like domain-containing protein</fullName>
    </recommendedName>
</protein>
<dbReference type="Pfam" id="PF25023">
    <property type="entry name" value="TEN_YD-shell"/>
    <property type="match status" value="1"/>
</dbReference>
<feature type="domain" description="EGF-like" evidence="13">
    <location>
        <begin position="103"/>
        <end position="135"/>
    </location>
</feature>
<comment type="similarity">
    <text evidence="3">Belongs to the tenascin family. Teneurin subfamily.</text>
</comment>
<evidence type="ECO:0000256" key="8">
    <source>
        <dbReference type="ARBA" id="ARBA00022989"/>
    </source>
</evidence>
<organism evidence="14 15">
    <name type="scientific">Pristionchus fissidentatus</name>
    <dbReference type="NCBI Taxonomy" id="1538716"/>
    <lineage>
        <taxon>Eukaryota</taxon>
        <taxon>Metazoa</taxon>
        <taxon>Ecdysozoa</taxon>
        <taxon>Nematoda</taxon>
        <taxon>Chromadorea</taxon>
        <taxon>Rhabditida</taxon>
        <taxon>Rhabditina</taxon>
        <taxon>Diplogasteromorpha</taxon>
        <taxon>Diplogasteroidea</taxon>
        <taxon>Neodiplogasteridae</taxon>
        <taxon>Pristionchus</taxon>
    </lineage>
</organism>
<dbReference type="Pfam" id="PF15636">
    <property type="entry name" value="Tox-GHH"/>
    <property type="match status" value="1"/>
</dbReference>
<evidence type="ECO:0000256" key="6">
    <source>
        <dbReference type="ARBA" id="ARBA00022692"/>
    </source>
</evidence>
<feature type="region of interest" description="Disordered" evidence="12">
    <location>
        <begin position="877"/>
        <end position="898"/>
    </location>
</feature>
<comment type="caution">
    <text evidence="14">The sequence shown here is derived from an EMBL/GenBank/DDBJ whole genome shotgun (WGS) entry which is preliminary data.</text>
</comment>
<dbReference type="Pfam" id="PF25021">
    <property type="entry name" value="TEN_NHL"/>
    <property type="match status" value="1"/>
</dbReference>
<dbReference type="InterPro" id="IPR056822">
    <property type="entry name" value="TEN_NHL"/>
</dbReference>
<dbReference type="PROSITE" id="PS50026">
    <property type="entry name" value="EGF_3"/>
    <property type="match status" value="1"/>
</dbReference>
<dbReference type="PANTHER" id="PTHR11219:SF69">
    <property type="entry name" value="TENEURIN-A"/>
    <property type="match status" value="1"/>
</dbReference>
<comment type="caution">
    <text evidence="11">Lacks conserved residue(s) required for the propagation of feature annotation.</text>
</comment>
<evidence type="ECO:0000256" key="12">
    <source>
        <dbReference type="SAM" id="MobiDB-lite"/>
    </source>
</evidence>
<dbReference type="Gene3D" id="2.120.10.30">
    <property type="entry name" value="TolB, C-terminal domain"/>
    <property type="match status" value="3"/>
</dbReference>
<feature type="compositionally biased region" description="Low complexity" evidence="12">
    <location>
        <begin position="357"/>
        <end position="369"/>
    </location>
</feature>
<dbReference type="InterPro" id="IPR028916">
    <property type="entry name" value="Tox-GHH_dom"/>
</dbReference>
<dbReference type="Pfam" id="PF25020">
    <property type="entry name" value="TTR_TEN1-4"/>
    <property type="match status" value="1"/>
</dbReference>
<evidence type="ECO:0000256" key="1">
    <source>
        <dbReference type="ARBA" id="ARBA00004167"/>
    </source>
</evidence>
<keyword evidence="7" id="KW-0677">Repeat</keyword>
<proteinExistence type="inferred from homology"/>
<evidence type="ECO:0000256" key="5">
    <source>
        <dbReference type="ARBA" id="ARBA00022536"/>
    </source>
</evidence>
<dbReference type="PROSITE" id="PS00022">
    <property type="entry name" value="EGF_1"/>
    <property type="match status" value="3"/>
</dbReference>
<sequence length="2146" mass="240179">KKRKEKEEEEERHVKISMREDATSPLPTTVLPSTPRSIDIFSASSSESCSHHGRLSADGLCECENGWKGEDCDQARCSPACLNGECKENKCVCLPGWRGSACGRRECPEGCGDHGKCGDDGKCTCDKGWNGGNCYEEGCPSDCGEKGECRLKSSGDWSCHCQWPFTGRGCEIEREMECGDGIDNDGDGLRDCEDPDCCEWCSKSQQCTPVPSPREMIERMKEEEKEKGREAEGGPFIERLRFALRTTQSYVNKPFNPSLVSSIRGRLVHRHPLTGSTLALRGARVSDLTNPMHGYTLTRNDTEDGDGIFDLIVDGGRTVVLQFLRAPFPRLEKSFYVLPNQIVHVGDVFIDGKEKSASSCPSSSSSSRVPPMPSITDSTESADGPVVDQSITAVLPYPRLVADSRTVSDQLPIRDTSFRLVYDSSRVSGGEITMRLTDDTVDAALRLVHVNVEVAGKRHEWTLTARPNLRHSWSWNGQDAYGLRMRGRVAATVKIGYQWDKCEEIRWVERRLFLQGLSGREEKGEIGRGWTIDRQHFLDVENGVLERGDGARVQLNDQSTWEATTVIGTGEKRGGPCVTDAECNGEARKMRLANPSAVATAMDGSVYMVDHELIRKISPDGLTRTVMTMKTVPQSSDAATPSLAIDPRDGSLYVTLPSRYQIVRVTEKGGPINAEKRTVLEAGMEEQQVIAGTGEKCTDEHCGDEGEAIQARLKTPKAIAFDSQGRLYVADGNRIRMIYSTDRKSMRRITTIGDKSSYATSGPLPCPLASLHSPIVSSPLKTLRMQWPTAISIDQTTDTLYVVEASHAIYAIRGDIFTILRGIPPFCLGSSSNSSSKPNQVAAGPDGSIYVLEHHEKGEGKQIVRIVHPGHRGEIFAGGPSIATTTSPSSSPSSPSSIVRSRLRVSDVISMAVDSRGRVVVADASANVIRRVGPKSMEIDHATKRYRLTDPERNEIYFFSKSGFHHSTVDLLTGRTIANFSYAGDDGSLLSSVVEGSESISLSRDDIWMRIASGRGVEMRLEIDKGELKRVESDGYAPISFRYKDGLMVERGMEGEGTTFLSYSQGGIVREMVTGGGIRVEMEEKEGEKGDYISIRTRRAASIESNQRFFLEYRSIKMDRDSPSFRLIPLGWSGAHLSLPSTGRSDLFDASSIGGDTVARDLIGARPEDTVDGVITVRKTSLRAVDGRPSLSSRLEWSTASSRSKSTKEITHVTRTAKINGSPLLSIRFDRESLSDSFSGPQSEPLLRVRYNDKGQIISMGAEVDALVESDRRLPLIEVVYDASGLPILRKWGVRREEIKRDSLGRVESRVWSTNESERVREWKGDYGEEQGWPTSITAYSGEEYEMEYTKGGEIVEVKRGDERSSFERLSLMNGGEMRRRKWQWAEHSFTVILDRSTASIPYSPLNLGLSIGDRWMREWRSADGERHARVERDERSRVRRIENGAETTTVRYTPGGAGEIRQIRSSTILESFSWQSGLIIQQKIAMRPSKTDEWRESTFDLHYDDLLRVTKIDASIDGHLMDSLVLVYDPRTMRMTSVGGFTVQQEPAKTTIQEGTMTIERWDSSTRKQRKTIVKMGETNCDVQISRDAFDRPTVVEWTVNGEKKEKKTVEYDGMGRLVKMNKGEKEENRWKISYDGVGRLSTIGNESIEWAENGMIERRGSEEYETDANGWIEKRGLLSFDFDSLGRLVSVQSKKSKMDWNVEYDGFGRVALLRNGSIIYNLFHALPERKQLLTHFTRRDSSSSSRLFHLFYTDNSDLPFALREGEKKWALVYDGMDQLSMVVGEGGVEKELSYSPFGDIIVDSNSDLFIPIGGFRVGIGLPQIGVTILREGDNWRPWDARAGRFLSFPPSSLLPSTRDLIRDPSISLDPMRMPEQGWPWAPAQIPDDLTSWLSLVDAPTSVLDRLDTVVARSIDRPMLASRRLNRLDARIGWLKGETSVRGMRLPNDDVRGEIEWANDDDSWSALMQIVIDERNRTDSLHFSSLLSSEERLSLHRLLSDSSIVEGTEERLREEEATIELHLTQREEHLPADVQTSSHAHFSIHRGQDSIEIKRGTARIVVHYGKNAYSSTRDRLRDEWRRKWDAAVWAAEKRRVETGRRSISWTPAERKQLIDKGTVPGFGIRLRENTVDALPSIYSWEFVKE</sequence>
<evidence type="ECO:0000259" key="13">
    <source>
        <dbReference type="PROSITE" id="PS50026"/>
    </source>
</evidence>
<dbReference type="InterPro" id="IPR051216">
    <property type="entry name" value="Teneurin"/>
</dbReference>
<dbReference type="SUPFAM" id="SSF63825">
    <property type="entry name" value="YWTD domain"/>
    <property type="match status" value="1"/>
</dbReference>
<keyword evidence="15" id="KW-1185">Reference proteome</keyword>
<dbReference type="InterPro" id="IPR011042">
    <property type="entry name" value="6-blade_b-propeller_TolB-like"/>
</dbReference>
<keyword evidence="5 11" id="KW-0245">EGF-like domain</keyword>
<gene>
    <name evidence="14" type="ORF">PFISCL1PPCAC_10885</name>
</gene>
<dbReference type="InterPro" id="IPR000742">
    <property type="entry name" value="EGF"/>
</dbReference>
<feature type="region of interest" description="Disordered" evidence="12">
    <location>
        <begin position="354"/>
        <end position="384"/>
    </location>
</feature>
<evidence type="ECO:0000256" key="10">
    <source>
        <dbReference type="ARBA" id="ARBA00023157"/>
    </source>
</evidence>
<evidence type="ECO:0000256" key="3">
    <source>
        <dbReference type="ARBA" id="ARBA00009385"/>
    </source>
</evidence>
<feature type="region of interest" description="Disordered" evidence="12">
    <location>
        <begin position="1"/>
        <end position="34"/>
    </location>
</feature>
<evidence type="ECO:0000256" key="2">
    <source>
        <dbReference type="ARBA" id="ARBA00004236"/>
    </source>
</evidence>
<dbReference type="Gene3D" id="2.180.10.10">
    <property type="entry name" value="RHS repeat-associated core"/>
    <property type="match status" value="1"/>
</dbReference>
<evidence type="ECO:0000256" key="9">
    <source>
        <dbReference type="ARBA" id="ARBA00023136"/>
    </source>
</evidence>
<dbReference type="PROSITE" id="PS01186">
    <property type="entry name" value="EGF_2"/>
    <property type="match status" value="3"/>
</dbReference>
<evidence type="ECO:0000256" key="4">
    <source>
        <dbReference type="ARBA" id="ARBA00022475"/>
    </source>
</evidence>
<evidence type="ECO:0000256" key="11">
    <source>
        <dbReference type="PROSITE-ProRule" id="PRU00076"/>
    </source>
</evidence>
<evidence type="ECO:0000256" key="7">
    <source>
        <dbReference type="ARBA" id="ARBA00022737"/>
    </source>
</evidence>
<dbReference type="EMBL" id="BTSY01000003">
    <property type="protein sequence ID" value="GMT19588.1"/>
    <property type="molecule type" value="Genomic_DNA"/>
</dbReference>
<keyword evidence="10 11" id="KW-1015">Disulfide bond</keyword>
<reference evidence="14" key="1">
    <citation type="submission" date="2023-10" db="EMBL/GenBank/DDBJ databases">
        <title>Genome assembly of Pristionchus species.</title>
        <authorList>
            <person name="Yoshida K."/>
            <person name="Sommer R.J."/>
        </authorList>
    </citation>
    <scope>NUCLEOTIDE SEQUENCE</scope>
    <source>
        <strain evidence="14">RS5133</strain>
    </source>
</reference>
<evidence type="ECO:0000313" key="14">
    <source>
        <dbReference type="EMBL" id="GMT19588.1"/>
    </source>
</evidence>
<accession>A0AAV5VMN4</accession>
<feature type="compositionally biased region" description="Low complexity" evidence="12">
    <location>
        <begin position="23"/>
        <end position="34"/>
    </location>
</feature>
<feature type="disulfide bond" evidence="11">
    <location>
        <begin position="107"/>
        <end position="117"/>
    </location>
</feature>
<dbReference type="Pfam" id="PF24329">
    <property type="entry name" value="FN-plug_TEN1-4"/>
    <property type="match status" value="1"/>
</dbReference>